<sequence>MAADKIPVLSKISESDQAVASVDEDVRGRKVTNRAGDELGKVGDLLIDEEESKVRFLLVEHGGFLGIGEKKTFIPVDAVTEITDDHVYIGQSREQVEGAPAYDPNLVEEPDYYGRVYDYYQLPPFWGAGYIYPGYPRSRTY</sequence>
<dbReference type="InterPro" id="IPR014747">
    <property type="entry name" value="Bac_photo_RC_H_C"/>
</dbReference>
<dbReference type="Gene3D" id="3.90.50.10">
    <property type="entry name" value="Photosynthetic Reaction Center, subunit H, domain 2"/>
    <property type="match status" value="1"/>
</dbReference>
<accession>A0A7X0HLR9</accession>
<feature type="domain" description="PRC-barrel" evidence="1">
    <location>
        <begin position="24"/>
        <end position="93"/>
    </location>
</feature>
<dbReference type="PANTHER" id="PTHR36505:SF1">
    <property type="entry name" value="BLR1072 PROTEIN"/>
    <property type="match status" value="1"/>
</dbReference>
<dbReference type="SUPFAM" id="SSF50346">
    <property type="entry name" value="PRC-barrel domain"/>
    <property type="match status" value="1"/>
</dbReference>
<dbReference type="GO" id="GO:0030077">
    <property type="term" value="C:plasma membrane light-harvesting complex"/>
    <property type="evidence" value="ECO:0007669"/>
    <property type="project" value="InterPro"/>
</dbReference>
<dbReference type="GO" id="GO:0019684">
    <property type="term" value="P:photosynthesis, light reaction"/>
    <property type="evidence" value="ECO:0007669"/>
    <property type="project" value="InterPro"/>
</dbReference>
<evidence type="ECO:0000313" key="2">
    <source>
        <dbReference type="EMBL" id="MBB6440001.1"/>
    </source>
</evidence>
<evidence type="ECO:0000313" key="3">
    <source>
        <dbReference type="Proteomes" id="UP000540423"/>
    </source>
</evidence>
<dbReference type="InterPro" id="IPR027275">
    <property type="entry name" value="PRC-brl_dom"/>
</dbReference>
<dbReference type="InterPro" id="IPR011033">
    <property type="entry name" value="PRC_barrel-like_sf"/>
</dbReference>
<keyword evidence="3" id="KW-1185">Reference proteome</keyword>
<dbReference type="PANTHER" id="PTHR36505">
    <property type="entry name" value="BLR1072 PROTEIN"/>
    <property type="match status" value="1"/>
</dbReference>
<name>A0A7X0HLR9_9ACTN</name>
<dbReference type="Pfam" id="PF05239">
    <property type="entry name" value="PRC"/>
    <property type="match status" value="1"/>
</dbReference>
<dbReference type="Proteomes" id="UP000540423">
    <property type="component" value="Unassembled WGS sequence"/>
</dbReference>
<proteinExistence type="predicted"/>
<dbReference type="AlphaFoldDB" id="A0A7X0HLR9"/>
<organism evidence="2 3">
    <name type="scientific">Streptomyces candidus</name>
    <dbReference type="NCBI Taxonomy" id="67283"/>
    <lineage>
        <taxon>Bacteria</taxon>
        <taxon>Bacillati</taxon>
        <taxon>Actinomycetota</taxon>
        <taxon>Actinomycetes</taxon>
        <taxon>Kitasatosporales</taxon>
        <taxon>Streptomycetaceae</taxon>
        <taxon>Streptomyces</taxon>
    </lineage>
</organism>
<dbReference type="EMBL" id="JACHEM010000033">
    <property type="protein sequence ID" value="MBB6440001.1"/>
    <property type="molecule type" value="Genomic_DNA"/>
</dbReference>
<evidence type="ECO:0000259" key="1">
    <source>
        <dbReference type="Pfam" id="PF05239"/>
    </source>
</evidence>
<protein>
    <submittedName>
        <fullName evidence="2">Sporulation protein YlmC with PRC-barrel domain</fullName>
    </submittedName>
</protein>
<gene>
    <name evidence="2" type="ORF">HNQ79_006514</name>
</gene>
<dbReference type="RefSeq" id="WP_185036478.1">
    <property type="nucleotide sequence ID" value="NZ_BNBN01000028.1"/>
</dbReference>
<reference evidence="2 3" key="1">
    <citation type="submission" date="2020-08" db="EMBL/GenBank/DDBJ databases">
        <title>Genomic Encyclopedia of Type Strains, Phase IV (KMG-IV): sequencing the most valuable type-strain genomes for metagenomic binning, comparative biology and taxonomic classification.</title>
        <authorList>
            <person name="Goeker M."/>
        </authorList>
    </citation>
    <scope>NUCLEOTIDE SEQUENCE [LARGE SCALE GENOMIC DNA]</scope>
    <source>
        <strain evidence="2 3">DSM 40141</strain>
    </source>
</reference>
<comment type="caution">
    <text evidence="2">The sequence shown here is derived from an EMBL/GenBank/DDBJ whole genome shotgun (WGS) entry which is preliminary data.</text>
</comment>